<keyword evidence="8" id="KW-0472">Membrane</keyword>
<dbReference type="GO" id="GO:0003774">
    <property type="term" value="F:cytoskeletal motor activity"/>
    <property type="evidence" value="ECO:0007669"/>
    <property type="project" value="UniProtKB-UniRule"/>
</dbReference>
<protein>
    <recommendedName>
        <fullName evidence="9">Kinesin motor domain-containing protein</fullName>
    </recommendedName>
</protein>
<dbReference type="GO" id="GO:0005874">
    <property type="term" value="C:microtubule"/>
    <property type="evidence" value="ECO:0007669"/>
    <property type="project" value="UniProtKB-KW"/>
</dbReference>
<dbReference type="InterPro" id="IPR036961">
    <property type="entry name" value="Kinesin_motor_dom_sf"/>
</dbReference>
<evidence type="ECO:0000256" key="5">
    <source>
        <dbReference type="PROSITE-ProRule" id="PRU00283"/>
    </source>
</evidence>
<dbReference type="PRINTS" id="PR00380">
    <property type="entry name" value="KINESINHEAVY"/>
</dbReference>
<keyword evidence="3 5" id="KW-0067">ATP-binding</keyword>
<keyword evidence="4 5" id="KW-0505">Motor protein</keyword>
<evidence type="ECO:0000256" key="7">
    <source>
        <dbReference type="SAM" id="MobiDB-lite"/>
    </source>
</evidence>
<evidence type="ECO:0000256" key="8">
    <source>
        <dbReference type="SAM" id="Phobius"/>
    </source>
</evidence>
<evidence type="ECO:0000313" key="11">
    <source>
        <dbReference type="Proteomes" id="UP001634393"/>
    </source>
</evidence>
<name>A0ABD3U8S7_9LAMI</name>
<sequence>MECKSPPPCPSTVTIRRNPHRRARPTPSSVIAIREPISAQISSFPIHDILAVELPQNPKHPNIVTDPSPIIPSENLKIFLRIRPPTIQKNNANGKNIAEAKNVWPKNSKTKSDSRSKVKRTSEICVRVNEDLHSVTVSTPQSLQETKRIKSEVYEGFSRVFSSEASQSDVYEELVKPLVDDFLKGKCGMLAAMGPSGSGKTHTVFGNARQPGMVPLALSRIFSENESSKTHLSRVYYLSMLEISSEKGKAEKMKDLLHDGGDLYMQQSVVKSLQEVVVCDSQQAESLVARGMLKRATATTNSNNQSSRSQCIINIRSAFKNGDGEVDGNATSTMLTIVDLAGAEREKKTGNQGARLLESNFINNTSMVFSLCLRSLLEHQKNRNKPLQKHYKNSLLTKYMQDYLEGKKRMMLILTVKPGIEDYLDTSFLLRQAAPFTKIKFKSLEEPVNSNGNKRFNQPLPRAEQKRMKISHSEASMIDEGNIGKGLQLTAQEVAEIVVEKGPCKNIEDIGDENLTEIPVLYDSSTLLEIRKKLPPSKDHAKHKADKNRQYQIMQGLSKALWTVLKQYKEKLEGLKTENLHLRNSLTNEKSRNLDLETELSSEKMRLSDLEKELEELKAQCASGKSLTDVEEQEMRTQCTCIEDSTDVFPVASHDVSSNISQYEKSELEEVNSEVSSYYLKELEQTENEENNDLQVRDGSASFGSSSDGLKEHYHLEPEGLSESNGDDQDVKGLKDTDKEDMNSRSEDLSVSTDDYQHFSCLEDLSRVDSQISSQSTSTGLYTSHNCEQDAAKNVGDEKKLESESETVSDRSSLLISLECESVNDSPDYEDLIDVNGNLTQIKKGATDEEDKVVSVSAHSPNSLQSSKSPQKDDTCFHVEEEQPNNEEDKTILSLCLPLCSWGIVSRIFFCSISQGKGVTVVTIYSFHFMNTLSLLLNIFMNDSFERTARVKNDDTLDNSSLSPFILLLYSQLE</sequence>
<dbReference type="PANTHER" id="PTHR24115">
    <property type="entry name" value="KINESIN-RELATED"/>
    <property type="match status" value="1"/>
</dbReference>
<comment type="caution">
    <text evidence="10">The sequence shown here is derived from an EMBL/GenBank/DDBJ whole genome shotgun (WGS) entry which is preliminary data.</text>
</comment>
<feature type="region of interest" description="Disordered" evidence="7">
    <location>
        <begin position="850"/>
        <end position="875"/>
    </location>
</feature>
<keyword evidence="8" id="KW-0812">Transmembrane</keyword>
<feature type="compositionally biased region" description="Low complexity" evidence="7">
    <location>
        <begin position="698"/>
        <end position="708"/>
    </location>
</feature>
<gene>
    <name evidence="10" type="ORF">ACJIZ3_002739</name>
</gene>
<evidence type="ECO:0000256" key="1">
    <source>
        <dbReference type="ARBA" id="ARBA00022701"/>
    </source>
</evidence>
<accession>A0ABD3U8S7</accession>
<dbReference type="GO" id="GO:0005524">
    <property type="term" value="F:ATP binding"/>
    <property type="evidence" value="ECO:0007669"/>
    <property type="project" value="UniProtKB-UniRule"/>
</dbReference>
<keyword evidence="11" id="KW-1185">Reference proteome</keyword>
<feature type="compositionally biased region" description="Polar residues" evidence="7">
    <location>
        <begin position="857"/>
        <end position="869"/>
    </location>
</feature>
<keyword evidence="6" id="KW-0175">Coiled coil</keyword>
<keyword evidence="8" id="KW-1133">Transmembrane helix</keyword>
<organism evidence="10 11">
    <name type="scientific">Penstemon smallii</name>
    <dbReference type="NCBI Taxonomy" id="265156"/>
    <lineage>
        <taxon>Eukaryota</taxon>
        <taxon>Viridiplantae</taxon>
        <taxon>Streptophyta</taxon>
        <taxon>Embryophyta</taxon>
        <taxon>Tracheophyta</taxon>
        <taxon>Spermatophyta</taxon>
        <taxon>Magnoliopsida</taxon>
        <taxon>eudicotyledons</taxon>
        <taxon>Gunneridae</taxon>
        <taxon>Pentapetalae</taxon>
        <taxon>asterids</taxon>
        <taxon>lamiids</taxon>
        <taxon>Lamiales</taxon>
        <taxon>Plantaginaceae</taxon>
        <taxon>Cheloneae</taxon>
        <taxon>Penstemon</taxon>
    </lineage>
</organism>
<evidence type="ECO:0000256" key="2">
    <source>
        <dbReference type="ARBA" id="ARBA00022741"/>
    </source>
</evidence>
<feature type="region of interest" description="Disordered" evidence="7">
    <location>
        <begin position="685"/>
        <end position="752"/>
    </location>
</feature>
<evidence type="ECO:0000256" key="3">
    <source>
        <dbReference type="ARBA" id="ARBA00022840"/>
    </source>
</evidence>
<dbReference type="Proteomes" id="UP001634393">
    <property type="component" value="Unassembled WGS sequence"/>
</dbReference>
<comment type="similarity">
    <text evidence="5">Belongs to the TRAFAC class myosin-kinesin ATPase superfamily. Kinesin family.</text>
</comment>
<dbReference type="Gene3D" id="3.40.850.10">
    <property type="entry name" value="Kinesin motor domain"/>
    <property type="match status" value="1"/>
</dbReference>
<dbReference type="EMBL" id="JBJXBP010000002">
    <property type="protein sequence ID" value="KAL3845336.1"/>
    <property type="molecule type" value="Genomic_DNA"/>
</dbReference>
<feature type="compositionally biased region" description="Pro residues" evidence="7">
    <location>
        <begin position="1"/>
        <end position="10"/>
    </location>
</feature>
<dbReference type="InterPro" id="IPR027417">
    <property type="entry name" value="P-loop_NTPase"/>
</dbReference>
<evidence type="ECO:0000313" key="10">
    <source>
        <dbReference type="EMBL" id="KAL3845336.1"/>
    </source>
</evidence>
<dbReference type="PROSITE" id="PS50067">
    <property type="entry name" value="KINESIN_MOTOR_2"/>
    <property type="match status" value="1"/>
</dbReference>
<keyword evidence="2 5" id="KW-0547">Nucleotide-binding</keyword>
<dbReference type="Pfam" id="PF00225">
    <property type="entry name" value="Kinesin"/>
    <property type="match status" value="1"/>
</dbReference>
<feature type="binding site" evidence="5">
    <location>
        <begin position="194"/>
        <end position="201"/>
    </location>
    <ligand>
        <name>ATP</name>
        <dbReference type="ChEBI" id="CHEBI:30616"/>
    </ligand>
</feature>
<evidence type="ECO:0000256" key="4">
    <source>
        <dbReference type="ARBA" id="ARBA00023175"/>
    </source>
</evidence>
<evidence type="ECO:0000256" key="6">
    <source>
        <dbReference type="SAM" id="Coils"/>
    </source>
</evidence>
<dbReference type="PANTHER" id="PTHR24115:SF1008">
    <property type="entry name" value="KINESIN-LIKE PROTEIN SUBITO"/>
    <property type="match status" value="1"/>
</dbReference>
<keyword evidence="1" id="KW-0493">Microtubule</keyword>
<feature type="region of interest" description="Disordered" evidence="7">
    <location>
        <begin position="1"/>
        <end position="27"/>
    </location>
</feature>
<evidence type="ECO:0000259" key="9">
    <source>
        <dbReference type="PROSITE" id="PS50067"/>
    </source>
</evidence>
<feature type="compositionally biased region" description="Basic and acidic residues" evidence="7">
    <location>
        <begin position="729"/>
        <end position="748"/>
    </location>
</feature>
<reference evidence="10 11" key="1">
    <citation type="submission" date="2024-12" db="EMBL/GenBank/DDBJ databases">
        <title>The unique morphological basis and parallel evolutionary history of personate flowers in Penstemon.</title>
        <authorList>
            <person name="Depatie T.H."/>
            <person name="Wessinger C.A."/>
        </authorList>
    </citation>
    <scope>NUCLEOTIDE SEQUENCE [LARGE SCALE GENOMIC DNA]</scope>
    <source>
        <strain evidence="10">WTNN_2</strain>
        <tissue evidence="10">Leaf</tissue>
    </source>
</reference>
<dbReference type="InterPro" id="IPR001752">
    <property type="entry name" value="Kinesin_motor_dom"/>
</dbReference>
<feature type="transmembrane region" description="Helical" evidence="8">
    <location>
        <begin position="922"/>
        <end position="941"/>
    </location>
</feature>
<dbReference type="InterPro" id="IPR027640">
    <property type="entry name" value="Kinesin-like_fam"/>
</dbReference>
<feature type="domain" description="Kinesin motor" evidence="9">
    <location>
        <begin position="75"/>
        <end position="439"/>
    </location>
</feature>
<dbReference type="SUPFAM" id="SSF52540">
    <property type="entry name" value="P-loop containing nucleoside triphosphate hydrolases"/>
    <property type="match status" value="1"/>
</dbReference>
<feature type="compositionally biased region" description="Basic and acidic residues" evidence="7">
    <location>
        <begin position="709"/>
        <end position="718"/>
    </location>
</feature>
<proteinExistence type="inferred from homology"/>
<feature type="coiled-coil region" evidence="6">
    <location>
        <begin position="565"/>
        <end position="627"/>
    </location>
</feature>
<dbReference type="AlphaFoldDB" id="A0ABD3U8S7"/>
<dbReference type="SMART" id="SM00129">
    <property type="entry name" value="KISc"/>
    <property type="match status" value="1"/>
</dbReference>